<evidence type="ECO:0000313" key="8">
    <source>
        <dbReference type="Proteomes" id="UP000189940"/>
    </source>
</evidence>
<sequence length="105" mass="12323">METNTCSRMMAGIRGKNTTPEIRLRKALHRAGFRFRLHDTKLPGRPDIILPRCRAAIFVHGCFWHRHEGCRNASVPKSNTAFWEEKLRNNVERDRRNIRGLRAED</sequence>
<evidence type="ECO:0000256" key="6">
    <source>
        <dbReference type="ARBA" id="ARBA00029466"/>
    </source>
</evidence>
<keyword evidence="3" id="KW-0227">DNA damage</keyword>
<dbReference type="InterPro" id="IPR004603">
    <property type="entry name" value="DNA_mismatch_endonuc_vsr"/>
</dbReference>
<dbReference type="InterPro" id="IPR011335">
    <property type="entry name" value="Restrct_endonuc-II-like"/>
</dbReference>
<proteinExistence type="inferred from homology"/>
<evidence type="ECO:0000256" key="1">
    <source>
        <dbReference type="ARBA" id="ARBA00022722"/>
    </source>
</evidence>
<dbReference type="CDD" id="cd00221">
    <property type="entry name" value="Vsr"/>
    <property type="match status" value="1"/>
</dbReference>
<dbReference type="Gene3D" id="3.40.960.10">
    <property type="entry name" value="VSR Endonuclease"/>
    <property type="match status" value="1"/>
</dbReference>
<organism evidence="7 8">
    <name type="scientific">Nitrobacter vulgaris</name>
    <dbReference type="NCBI Taxonomy" id="29421"/>
    <lineage>
        <taxon>Bacteria</taxon>
        <taxon>Pseudomonadati</taxon>
        <taxon>Pseudomonadota</taxon>
        <taxon>Alphaproteobacteria</taxon>
        <taxon>Hyphomicrobiales</taxon>
        <taxon>Nitrobacteraceae</taxon>
        <taxon>Nitrobacter</taxon>
    </lineage>
</organism>
<keyword evidence="5" id="KW-0234">DNA repair</keyword>
<gene>
    <name evidence="7" type="ORF">B2M20_08005</name>
</gene>
<keyword evidence="4" id="KW-0378">Hydrolase</keyword>
<dbReference type="OrthoDB" id="9801520at2"/>
<accession>A0A1V4HZ06</accession>
<dbReference type="AlphaFoldDB" id="A0A1V4HZ06"/>
<evidence type="ECO:0000256" key="2">
    <source>
        <dbReference type="ARBA" id="ARBA00022759"/>
    </source>
</evidence>
<protein>
    <recommendedName>
        <fullName evidence="9">Very short patch repair endonuclease</fullName>
    </recommendedName>
</protein>
<dbReference type="Pfam" id="PF03852">
    <property type="entry name" value="Vsr"/>
    <property type="match status" value="1"/>
</dbReference>
<dbReference type="SUPFAM" id="SSF52980">
    <property type="entry name" value="Restriction endonuclease-like"/>
    <property type="match status" value="1"/>
</dbReference>
<evidence type="ECO:0000313" key="7">
    <source>
        <dbReference type="EMBL" id="OPH83218.1"/>
    </source>
</evidence>
<reference evidence="7 8" key="1">
    <citation type="submission" date="2017-02" db="EMBL/GenBank/DDBJ databases">
        <title>Genome sequence of the nitrite-oxidizing bacterium Nitrobacter vulgaris strain Ab1.</title>
        <authorList>
            <person name="Mellbye B.L."/>
            <person name="Davis E.W."/>
            <person name="Spieck E."/>
            <person name="Chang J.H."/>
            <person name="Bottomley P.J."/>
            <person name="Sayavedra-Soto L.A."/>
        </authorList>
    </citation>
    <scope>NUCLEOTIDE SEQUENCE [LARGE SCALE GENOMIC DNA]</scope>
    <source>
        <strain evidence="7 8">Ab1</strain>
    </source>
</reference>
<comment type="similarity">
    <text evidence="6">Belongs to the Vsr family.</text>
</comment>
<dbReference type="GO" id="GO:0006298">
    <property type="term" value="P:mismatch repair"/>
    <property type="evidence" value="ECO:0007669"/>
    <property type="project" value="InterPro"/>
</dbReference>
<dbReference type="GO" id="GO:0004519">
    <property type="term" value="F:endonuclease activity"/>
    <property type="evidence" value="ECO:0007669"/>
    <property type="project" value="UniProtKB-KW"/>
</dbReference>
<dbReference type="NCBIfam" id="TIGR00632">
    <property type="entry name" value="vsr"/>
    <property type="match status" value="1"/>
</dbReference>
<keyword evidence="1" id="KW-0540">Nuclease</keyword>
<name>A0A1V4HZ06_NITVU</name>
<dbReference type="GO" id="GO:0016787">
    <property type="term" value="F:hydrolase activity"/>
    <property type="evidence" value="ECO:0007669"/>
    <property type="project" value="UniProtKB-KW"/>
</dbReference>
<dbReference type="Proteomes" id="UP000189940">
    <property type="component" value="Unassembled WGS sequence"/>
</dbReference>
<dbReference type="STRING" id="29421.B2M20_08005"/>
<evidence type="ECO:0000256" key="3">
    <source>
        <dbReference type="ARBA" id="ARBA00022763"/>
    </source>
</evidence>
<comment type="caution">
    <text evidence="7">The sequence shown here is derived from an EMBL/GenBank/DDBJ whole genome shotgun (WGS) entry which is preliminary data.</text>
</comment>
<evidence type="ECO:0008006" key="9">
    <source>
        <dbReference type="Google" id="ProtNLM"/>
    </source>
</evidence>
<keyword evidence="8" id="KW-1185">Reference proteome</keyword>
<evidence type="ECO:0000256" key="4">
    <source>
        <dbReference type="ARBA" id="ARBA00022801"/>
    </source>
</evidence>
<keyword evidence="2" id="KW-0255">Endonuclease</keyword>
<evidence type="ECO:0000256" key="5">
    <source>
        <dbReference type="ARBA" id="ARBA00023204"/>
    </source>
</evidence>
<dbReference type="EMBL" id="MWPQ01000036">
    <property type="protein sequence ID" value="OPH83218.1"/>
    <property type="molecule type" value="Genomic_DNA"/>
</dbReference>